<evidence type="ECO:0000313" key="2">
    <source>
        <dbReference type="Proteomes" id="UP000627205"/>
    </source>
</evidence>
<dbReference type="EMBL" id="BMDP01000002">
    <property type="protein sequence ID" value="GGI53920.1"/>
    <property type="molecule type" value="Genomic_DNA"/>
</dbReference>
<comment type="caution">
    <text evidence="1">The sequence shown here is derived from an EMBL/GenBank/DDBJ whole genome shotgun (WGS) entry which is preliminary data.</text>
</comment>
<keyword evidence="2" id="KW-1185">Reference proteome</keyword>
<dbReference type="AlphaFoldDB" id="A0A8J3AVC1"/>
<accession>A0A8J3AVC1</accession>
<sequence length="226" mass="24057">MIDMSIQSKLPCMMLLCDGDVDIGKVICSKFLTLRYRVILAGAQIGNASWISGILEEGGDVQILQSCGKAEDVAGHMDGIAEELFVNVLVHIVGAGDDSEISEALMKTITHSMVTRGFGRVIYIAAGRKGLANSSGKSFESEARTLLGAMTEEIRQSPVTVNTITLGCTDNAITSQQIHTIDSRKVCRADIVKLEEIAGLTAYLASDEATGIDGAVIAINMGRYLS</sequence>
<evidence type="ECO:0000313" key="1">
    <source>
        <dbReference type="EMBL" id="GGI53920.1"/>
    </source>
</evidence>
<gene>
    <name evidence="1" type="ORF">GCM10011430_10940</name>
</gene>
<reference evidence="1" key="2">
    <citation type="submission" date="2020-09" db="EMBL/GenBank/DDBJ databases">
        <authorList>
            <person name="Sun Q."/>
            <person name="Sedlacek I."/>
        </authorList>
    </citation>
    <scope>NUCLEOTIDE SEQUENCE</scope>
    <source>
        <strain evidence="1">CCM 7664</strain>
    </source>
</reference>
<dbReference type="Gene3D" id="3.40.50.720">
    <property type="entry name" value="NAD(P)-binding Rossmann-like Domain"/>
    <property type="match status" value="1"/>
</dbReference>
<organism evidence="1 2">
    <name type="scientific">Oxalicibacterium solurbis</name>
    <dbReference type="NCBI Taxonomy" id="69280"/>
    <lineage>
        <taxon>Bacteria</taxon>
        <taxon>Pseudomonadati</taxon>
        <taxon>Pseudomonadota</taxon>
        <taxon>Betaproteobacteria</taxon>
        <taxon>Burkholderiales</taxon>
        <taxon>Oxalobacteraceae</taxon>
        <taxon>Oxalicibacterium</taxon>
    </lineage>
</organism>
<protein>
    <recommendedName>
        <fullName evidence="3">SDR family oxidoreductase</fullName>
    </recommendedName>
</protein>
<name>A0A8J3AVC1_9BURK</name>
<reference evidence="1" key="1">
    <citation type="journal article" date="2014" name="Int. J. Syst. Evol. Microbiol.">
        <title>Complete genome sequence of Corynebacterium casei LMG S-19264T (=DSM 44701T), isolated from a smear-ripened cheese.</title>
        <authorList>
            <consortium name="US DOE Joint Genome Institute (JGI-PGF)"/>
            <person name="Walter F."/>
            <person name="Albersmeier A."/>
            <person name="Kalinowski J."/>
            <person name="Ruckert C."/>
        </authorList>
    </citation>
    <scope>NUCLEOTIDE SEQUENCE</scope>
    <source>
        <strain evidence="1">CCM 7664</strain>
    </source>
</reference>
<dbReference type="InterPro" id="IPR036291">
    <property type="entry name" value="NAD(P)-bd_dom_sf"/>
</dbReference>
<dbReference type="Proteomes" id="UP000627205">
    <property type="component" value="Unassembled WGS sequence"/>
</dbReference>
<proteinExistence type="predicted"/>
<dbReference type="SUPFAM" id="SSF51735">
    <property type="entry name" value="NAD(P)-binding Rossmann-fold domains"/>
    <property type="match status" value="1"/>
</dbReference>
<evidence type="ECO:0008006" key="3">
    <source>
        <dbReference type="Google" id="ProtNLM"/>
    </source>
</evidence>
<dbReference type="RefSeq" id="WP_188420034.1">
    <property type="nucleotide sequence ID" value="NZ_BMDP01000002.1"/>
</dbReference>